<dbReference type="GO" id="GO:0042613">
    <property type="term" value="C:MHC class II protein complex"/>
    <property type="evidence" value="ECO:0007669"/>
    <property type="project" value="UniProtKB-KW"/>
</dbReference>
<keyword evidence="6" id="KW-1064">Adaptive immunity</keyword>
<dbReference type="SUPFAM" id="SSF48726">
    <property type="entry name" value="Immunoglobulin"/>
    <property type="match status" value="2"/>
</dbReference>
<dbReference type="Proteomes" id="UP001166674">
    <property type="component" value="Unassembled WGS sequence"/>
</dbReference>
<dbReference type="PROSITE" id="PS50835">
    <property type="entry name" value="IG_LIKE"/>
    <property type="match status" value="2"/>
</dbReference>
<organism evidence="13 14">
    <name type="scientific">Sciurus carolinensis</name>
    <name type="common">Eastern gray squirrel</name>
    <dbReference type="NCBI Taxonomy" id="30640"/>
    <lineage>
        <taxon>Eukaryota</taxon>
        <taxon>Metazoa</taxon>
        <taxon>Chordata</taxon>
        <taxon>Craniata</taxon>
        <taxon>Vertebrata</taxon>
        <taxon>Euteleostomi</taxon>
        <taxon>Mammalia</taxon>
        <taxon>Eutheria</taxon>
        <taxon>Euarchontoglires</taxon>
        <taxon>Glires</taxon>
        <taxon>Rodentia</taxon>
        <taxon>Sciuromorpha</taxon>
        <taxon>Sciuridae</taxon>
        <taxon>Sciurinae</taxon>
        <taxon>Sciurini</taxon>
        <taxon>Sciurus</taxon>
    </lineage>
</organism>
<dbReference type="InterPro" id="IPR007110">
    <property type="entry name" value="Ig-like_dom"/>
</dbReference>
<feature type="domain" description="Ig-like" evidence="12">
    <location>
        <begin position="359"/>
        <end position="463"/>
    </location>
</feature>
<sequence length="527" mass="59615">MPEKSEIMFESSRSDLGVEGTVIFKKVKICAGAMGVIAQDQCRFGLRCMVGLWLRGSSCMAGLTLILMALSLPLALARDTRPRFLGQGSAECHFYNGTQRVRFLARYFYNREELVRFDSDVGREFRAVTELGRRTAEKWNSQEGFMEQTRAAVDNYCRHNYGVVQSFTVERRVKPKVTVYPTKTQPLQHHNLLVCAVSGFYPGHIEVRWFRNGQEEEAGVVSTGLIQNGDWTFQILVMLETVPQSGEVYSCQVEHPSLMSPVTVEWTRFLEQASRECHFHNGTQRVRFLDRYFYNREENVRFDSDVGEFRAVTELGRPDAKYWNSQEDILEQARAAVDTFCRHNYGVGQSFTVERRVKPKVTVYPTKTQPLQHHNLLVCAVSGFYPGHIEVRWFRNGQEEEAGVVSTGLIQNGDWTFQILVMLEAVPQSGEVYSCQVEHPSLMSPVTVEWRAQSGSAQSKMLSGVGGFVLGLLFLVLGMFIYHRNQKGFPTRAVEPETQAQIQTCSSLQFSSPLADHQSTSGGTSAD</sequence>
<keyword evidence="7 11" id="KW-0472">Membrane</keyword>
<keyword evidence="3 11" id="KW-0812">Transmembrane</keyword>
<dbReference type="FunFam" id="2.60.40.10:FF:000116">
    <property type="entry name" value="HLA class II histocompatibility antigen, DRB1-1 beta chain"/>
    <property type="match status" value="2"/>
</dbReference>
<evidence type="ECO:0000256" key="2">
    <source>
        <dbReference type="ARBA" id="ARBA00007394"/>
    </source>
</evidence>
<dbReference type="InterPro" id="IPR014745">
    <property type="entry name" value="MHC_II_a/b_N"/>
</dbReference>
<keyword evidence="4" id="KW-0391">Immunity</keyword>
<dbReference type="Gene3D" id="3.10.320.10">
    <property type="entry name" value="Class II Histocompatibility Antigen, M Beta Chain, Chain B, domain 1"/>
    <property type="match status" value="2"/>
</dbReference>
<keyword evidence="8" id="KW-1015">Disulfide bond</keyword>
<evidence type="ECO:0000256" key="5">
    <source>
        <dbReference type="ARBA" id="ARBA00022989"/>
    </source>
</evidence>
<dbReference type="CDD" id="cd21000">
    <property type="entry name" value="IgC1_MHC_II_beta_HLA-DR"/>
    <property type="match status" value="2"/>
</dbReference>
<keyword evidence="10" id="KW-0491">MHC II</keyword>
<dbReference type="InterPro" id="IPR011162">
    <property type="entry name" value="MHC_I/II-like_Ag-recog"/>
</dbReference>
<dbReference type="AlphaFoldDB" id="A0AA41MT24"/>
<protein>
    <submittedName>
        <fullName evidence="13">DLA class II histocompatibility antigen, DR-1 beta chain</fullName>
    </submittedName>
</protein>
<name>A0AA41MT24_SCICA</name>
<evidence type="ECO:0000256" key="11">
    <source>
        <dbReference type="SAM" id="Phobius"/>
    </source>
</evidence>
<dbReference type="InterPro" id="IPR003597">
    <property type="entry name" value="Ig_C1-set"/>
</dbReference>
<dbReference type="GO" id="GO:0002504">
    <property type="term" value="P:antigen processing and presentation of peptide or polysaccharide antigen via MHC class II"/>
    <property type="evidence" value="ECO:0007669"/>
    <property type="project" value="UniProtKB-KW"/>
</dbReference>
<dbReference type="GO" id="GO:0002250">
    <property type="term" value="P:adaptive immune response"/>
    <property type="evidence" value="ECO:0007669"/>
    <property type="project" value="UniProtKB-KW"/>
</dbReference>
<dbReference type="Gene3D" id="2.60.40.10">
    <property type="entry name" value="Immunoglobulins"/>
    <property type="match status" value="2"/>
</dbReference>
<evidence type="ECO:0000256" key="9">
    <source>
        <dbReference type="ARBA" id="ARBA00023180"/>
    </source>
</evidence>
<comment type="similarity">
    <text evidence="2">Belongs to the MHC class II family.</text>
</comment>
<evidence type="ECO:0000313" key="13">
    <source>
        <dbReference type="EMBL" id="MBZ3877302.1"/>
    </source>
</evidence>
<comment type="subcellular location">
    <subcellularLocation>
        <location evidence="1">Membrane</location>
        <topology evidence="1">Single-pass type I membrane protein</topology>
    </subcellularLocation>
</comment>
<dbReference type="InterPro" id="IPR013783">
    <property type="entry name" value="Ig-like_fold"/>
</dbReference>
<dbReference type="SUPFAM" id="SSF54452">
    <property type="entry name" value="MHC antigen-recognition domain"/>
    <property type="match status" value="2"/>
</dbReference>
<evidence type="ECO:0000256" key="10">
    <source>
        <dbReference type="ARBA" id="ARBA00023182"/>
    </source>
</evidence>
<evidence type="ECO:0000259" key="12">
    <source>
        <dbReference type="PROSITE" id="PS50835"/>
    </source>
</evidence>
<proteinExistence type="inferred from homology"/>
<evidence type="ECO:0000256" key="3">
    <source>
        <dbReference type="ARBA" id="ARBA00022692"/>
    </source>
</evidence>
<reference evidence="13" key="1">
    <citation type="submission" date="2020-03" db="EMBL/GenBank/DDBJ databases">
        <title>Studies in the Genomics of Life Span.</title>
        <authorList>
            <person name="Glass D."/>
        </authorList>
    </citation>
    <scope>NUCLEOTIDE SEQUENCE</scope>
    <source>
        <strain evidence="13">SUZIE</strain>
        <tissue evidence="13">Muscle</tissue>
    </source>
</reference>
<keyword evidence="14" id="KW-1185">Reference proteome</keyword>
<evidence type="ECO:0000256" key="4">
    <source>
        <dbReference type="ARBA" id="ARBA00022859"/>
    </source>
</evidence>
<dbReference type="Pfam" id="PF00969">
    <property type="entry name" value="MHC_II_beta"/>
    <property type="match status" value="2"/>
</dbReference>
<evidence type="ECO:0000256" key="8">
    <source>
        <dbReference type="ARBA" id="ARBA00023157"/>
    </source>
</evidence>
<accession>A0AA41MT24</accession>
<dbReference type="PANTHER" id="PTHR19944:SF99">
    <property type="entry name" value="HLA CLASS II HISTOCOMPATIBILITY ANTIGEN, DRB1 BETA CHAIN"/>
    <property type="match status" value="1"/>
</dbReference>
<keyword evidence="9" id="KW-0325">Glycoprotein</keyword>
<dbReference type="InterPro" id="IPR050160">
    <property type="entry name" value="MHC/Immunoglobulin"/>
</dbReference>
<dbReference type="SMART" id="SM00407">
    <property type="entry name" value="IGc1"/>
    <property type="match status" value="2"/>
</dbReference>
<dbReference type="EMBL" id="JAATJV010295499">
    <property type="protein sequence ID" value="MBZ3877302.1"/>
    <property type="molecule type" value="Genomic_DNA"/>
</dbReference>
<evidence type="ECO:0000256" key="6">
    <source>
        <dbReference type="ARBA" id="ARBA00023130"/>
    </source>
</evidence>
<dbReference type="InterPro" id="IPR003006">
    <property type="entry name" value="Ig/MHC_CS"/>
</dbReference>
<dbReference type="Pfam" id="PF07654">
    <property type="entry name" value="C1-set"/>
    <property type="match status" value="2"/>
</dbReference>
<feature type="domain" description="Ig-like" evidence="12">
    <location>
        <begin position="175"/>
        <end position="265"/>
    </location>
</feature>
<evidence type="ECO:0000256" key="7">
    <source>
        <dbReference type="ARBA" id="ARBA00023136"/>
    </source>
</evidence>
<dbReference type="PANTHER" id="PTHR19944">
    <property type="entry name" value="MHC CLASS II-RELATED"/>
    <property type="match status" value="1"/>
</dbReference>
<feature type="transmembrane region" description="Helical" evidence="11">
    <location>
        <begin position="52"/>
        <end position="76"/>
    </location>
</feature>
<evidence type="ECO:0000313" key="14">
    <source>
        <dbReference type="Proteomes" id="UP001166674"/>
    </source>
</evidence>
<keyword evidence="5 11" id="KW-1133">Transmembrane helix</keyword>
<dbReference type="FunFam" id="3.10.320.10:FF:000001">
    <property type="entry name" value="HLA class II histocompatibility antigen, DRB1-1 beta chain"/>
    <property type="match status" value="2"/>
</dbReference>
<gene>
    <name evidence="13" type="ORF">SUZIE_142260</name>
</gene>
<evidence type="ECO:0000256" key="1">
    <source>
        <dbReference type="ARBA" id="ARBA00004479"/>
    </source>
</evidence>
<feature type="transmembrane region" description="Helical" evidence="11">
    <location>
        <begin position="461"/>
        <end position="482"/>
    </location>
</feature>
<dbReference type="SMART" id="SM00921">
    <property type="entry name" value="MHC_II_beta"/>
    <property type="match status" value="2"/>
</dbReference>
<comment type="caution">
    <text evidence="13">The sequence shown here is derived from an EMBL/GenBank/DDBJ whole genome shotgun (WGS) entry which is preliminary data.</text>
</comment>
<dbReference type="InterPro" id="IPR036179">
    <property type="entry name" value="Ig-like_dom_sf"/>
</dbReference>
<dbReference type="PROSITE" id="PS00290">
    <property type="entry name" value="IG_MHC"/>
    <property type="match status" value="2"/>
</dbReference>
<dbReference type="InterPro" id="IPR000353">
    <property type="entry name" value="MHC_II_b_N"/>
</dbReference>